<protein>
    <submittedName>
        <fullName evidence="1">Uncharacterized protein</fullName>
    </submittedName>
</protein>
<sequence length="151" mass="17600">MNQLAFITFDVSQQGIKTSLSMQGLLIIEGDLDTIITSATHIYEEALGEMSDLLREREQLIRNRKRVPARLIWRIGDVIFRLNDDLAKLNLQIDNTYNHLVRDLKVNRKWLEKVVIFRRYIPQIDLIPDTATWGAFEKGTRRKAQALLHSK</sequence>
<gene>
    <name evidence="1" type="ORF">CO110_00265</name>
</gene>
<evidence type="ECO:0000313" key="2">
    <source>
        <dbReference type="Proteomes" id="UP000231366"/>
    </source>
</evidence>
<comment type="caution">
    <text evidence="1">The sequence shown here is derived from an EMBL/GenBank/DDBJ whole genome shotgun (WGS) entry which is preliminary data.</text>
</comment>
<proteinExistence type="predicted"/>
<reference evidence="2" key="1">
    <citation type="submission" date="2017-09" db="EMBL/GenBank/DDBJ databases">
        <title>Depth-based differentiation of microbial function through sediment-hosted aquifers and enrichment of novel symbionts in the deep terrestrial subsurface.</title>
        <authorList>
            <person name="Probst A.J."/>
            <person name="Ladd B."/>
            <person name="Jarett J.K."/>
            <person name="Geller-Mcgrath D.E."/>
            <person name="Sieber C.M.K."/>
            <person name="Emerson J.B."/>
            <person name="Anantharaman K."/>
            <person name="Thomas B.C."/>
            <person name="Malmstrom R."/>
            <person name="Stieglmeier M."/>
            <person name="Klingl A."/>
            <person name="Woyke T."/>
            <person name="Ryan C.M."/>
            <person name="Banfield J.F."/>
        </authorList>
    </citation>
    <scope>NUCLEOTIDE SEQUENCE [LARGE SCALE GENOMIC DNA]</scope>
</reference>
<organism evidence="1 2">
    <name type="scientific">Candidatus Desantisbacteria bacterium CG_4_9_14_3_um_filter_40_11</name>
    <dbReference type="NCBI Taxonomy" id="1974546"/>
    <lineage>
        <taxon>Bacteria</taxon>
        <taxon>Candidatus Desantisiibacteriota</taxon>
    </lineage>
</organism>
<dbReference type="AlphaFoldDB" id="A0A2M8AWB2"/>
<dbReference type="Proteomes" id="UP000231366">
    <property type="component" value="Unassembled WGS sequence"/>
</dbReference>
<accession>A0A2M8AWB2</accession>
<evidence type="ECO:0000313" key="1">
    <source>
        <dbReference type="EMBL" id="PJB30488.1"/>
    </source>
</evidence>
<dbReference type="EMBL" id="PFUI01000009">
    <property type="protein sequence ID" value="PJB30488.1"/>
    <property type="molecule type" value="Genomic_DNA"/>
</dbReference>
<name>A0A2M8AWB2_9BACT</name>